<accession>A0A256FQV5</accession>
<evidence type="ECO:0000313" key="1">
    <source>
        <dbReference type="EMBL" id="OYR17227.1"/>
    </source>
</evidence>
<reference evidence="1 2" key="1">
    <citation type="submission" date="2017-07" db="EMBL/GenBank/DDBJ databases">
        <title>Phylogenetic study on the rhizospheric bacterium Ochrobactrum sp. A44.</title>
        <authorList>
            <person name="Krzyzanowska D.M."/>
            <person name="Ossowicki A."/>
            <person name="Rajewska M."/>
            <person name="Maciag T."/>
            <person name="Kaczynski Z."/>
            <person name="Czerwicka M."/>
            <person name="Jafra S."/>
        </authorList>
    </citation>
    <scope>NUCLEOTIDE SEQUENCE [LARGE SCALE GENOMIC DNA]</scope>
    <source>
        <strain evidence="1 2">PR17</strain>
    </source>
</reference>
<dbReference type="EMBL" id="NNRK01000020">
    <property type="protein sequence ID" value="OYR17227.1"/>
    <property type="molecule type" value="Genomic_DNA"/>
</dbReference>
<dbReference type="Proteomes" id="UP000216345">
    <property type="component" value="Unassembled WGS sequence"/>
</dbReference>
<dbReference type="AlphaFoldDB" id="A0A256FQV5"/>
<proteinExistence type="predicted"/>
<name>A0A256FQV5_9HYPH</name>
<organism evidence="1 2">
    <name type="scientific">Brucella rhizosphaerae</name>
    <dbReference type="NCBI Taxonomy" id="571254"/>
    <lineage>
        <taxon>Bacteria</taxon>
        <taxon>Pseudomonadati</taxon>
        <taxon>Pseudomonadota</taxon>
        <taxon>Alphaproteobacteria</taxon>
        <taxon>Hyphomicrobiales</taxon>
        <taxon>Brucellaceae</taxon>
        <taxon>Brucella/Ochrobactrum group</taxon>
        <taxon>Brucella</taxon>
    </lineage>
</organism>
<protein>
    <submittedName>
        <fullName evidence="1">Uncharacterized protein</fullName>
    </submittedName>
</protein>
<evidence type="ECO:0000313" key="2">
    <source>
        <dbReference type="Proteomes" id="UP000216345"/>
    </source>
</evidence>
<comment type="caution">
    <text evidence="1">The sequence shown here is derived from an EMBL/GenBank/DDBJ whole genome shotgun (WGS) entry which is preliminary data.</text>
</comment>
<gene>
    <name evidence="1" type="ORF">CEV32_4057</name>
</gene>
<keyword evidence="2" id="KW-1185">Reference proteome</keyword>
<sequence>MDFAGIFTSWDGQFCSVPRLSRRSSRALGLARSFGRLLLGLSKSKSCCGLSGCGGRGLPGAFGCSCVGRA</sequence>